<name>A0A0E9P8F2_ANGAN</name>
<reference evidence="1" key="1">
    <citation type="submission" date="2014-11" db="EMBL/GenBank/DDBJ databases">
        <authorList>
            <person name="Amaro Gonzalez C."/>
        </authorList>
    </citation>
    <scope>NUCLEOTIDE SEQUENCE</scope>
</reference>
<proteinExistence type="predicted"/>
<sequence>MCLTDPLSIRLRAAITEINQLSAYQVFFLLLYWK</sequence>
<reference evidence="1" key="2">
    <citation type="journal article" date="2015" name="Fish Shellfish Immunol.">
        <title>Early steps in the European eel (Anguilla anguilla)-Vibrio vulnificus interaction in the gills: Role of the RtxA13 toxin.</title>
        <authorList>
            <person name="Callol A."/>
            <person name="Pajuelo D."/>
            <person name="Ebbesson L."/>
            <person name="Teles M."/>
            <person name="MacKenzie S."/>
            <person name="Amaro C."/>
        </authorList>
    </citation>
    <scope>NUCLEOTIDE SEQUENCE</scope>
</reference>
<dbReference type="AlphaFoldDB" id="A0A0E9P8F2"/>
<evidence type="ECO:0000313" key="1">
    <source>
        <dbReference type="EMBL" id="JAH00330.1"/>
    </source>
</evidence>
<accession>A0A0E9P8F2</accession>
<organism evidence="1">
    <name type="scientific">Anguilla anguilla</name>
    <name type="common">European freshwater eel</name>
    <name type="synonym">Muraena anguilla</name>
    <dbReference type="NCBI Taxonomy" id="7936"/>
    <lineage>
        <taxon>Eukaryota</taxon>
        <taxon>Metazoa</taxon>
        <taxon>Chordata</taxon>
        <taxon>Craniata</taxon>
        <taxon>Vertebrata</taxon>
        <taxon>Euteleostomi</taxon>
        <taxon>Actinopterygii</taxon>
        <taxon>Neopterygii</taxon>
        <taxon>Teleostei</taxon>
        <taxon>Anguilliformes</taxon>
        <taxon>Anguillidae</taxon>
        <taxon>Anguilla</taxon>
    </lineage>
</organism>
<dbReference type="EMBL" id="GBXM01108247">
    <property type="protein sequence ID" value="JAH00330.1"/>
    <property type="molecule type" value="Transcribed_RNA"/>
</dbReference>
<protein>
    <submittedName>
        <fullName evidence="1">Uncharacterized protein</fullName>
    </submittedName>
</protein>